<dbReference type="RefSeq" id="WP_274153021.1">
    <property type="nucleotide sequence ID" value="NZ_CP117812.1"/>
</dbReference>
<dbReference type="PANTHER" id="PTHR42866">
    <property type="entry name" value="3-DEOXY-MANNO-OCTULOSONATE CYTIDYLYLTRANSFERASE"/>
    <property type="match status" value="1"/>
</dbReference>
<evidence type="ECO:0000313" key="2">
    <source>
        <dbReference type="Proteomes" id="UP001214250"/>
    </source>
</evidence>
<name>A0ABY7VWN4_9BACT</name>
<dbReference type="EMBL" id="CP117812">
    <property type="protein sequence ID" value="WDE98194.1"/>
    <property type="molecule type" value="Genomic_DNA"/>
</dbReference>
<keyword evidence="2" id="KW-1185">Reference proteome</keyword>
<dbReference type="InterPro" id="IPR003329">
    <property type="entry name" value="Cytidylyl_trans"/>
</dbReference>
<dbReference type="SUPFAM" id="SSF53448">
    <property type="entry name" value="Nucleotide-diphospho-sugar transferases"/>
    <property type="match status" value="1"/>
</dbReference>
<gene>
    <name evidence="1" type="ORF">PQO03_20465</name>
</gene>
<dbReference type="CDD" id="cd02518">
    <property type="entry name" value="GT2_SpsF"/>
    <property type="match status" value="1"/>
</dbReference>
<dbReference type="InterPro" id="IPR029044">
    <property type="entry name" value="Nucleotide-diphossugar_trans"/>
</dbReference>
<protein>
    <submittedName>
        <fullName evidence="1">Glycosyltransferase family protein</fullName>
    </submittedName>
</protein>
<dbReference type="PANTHER" id="PTHR42866:SF1">
    <property type="entry name" value="SPORE COAT POLYSACCHARIDE BIOSYNTHESIS PROTEIN SPSF"/>
    <property type="match status" value="1"/>
</dbReference>
<reference evidence="1 2" key="1">
    <citation type="submission" date="2023-02" db="EMBL/GenBank/DDBJ databases">
        <title>Genome sequence of Lentisphaera profundi SAORIC-696.</title>
        <authorList>
            <person name="Kim e."/>
            <person name="Cho J.-C."/>
            <person name="Choi A."/>
            <person name="Kang I."/>
        </authorList>
    </citation>
    <scope>NUCLEOTIDE SEQUENCE [LARGE SCALE GENOMIC DNA]</scope>
    <source>
        <strain evidence="1 2">SAORIC-696</strain>
    </source>
</reference>
<dbReference type="Pfam" id="PF02348">
    <property type="entry name" value="CTP_transf_3"/>
    <property type="match status" value="1"/>
</dbReference>
<dbReference type="Proteomes" id="UP001214250">
    <property type="component" value="Chromosome 2"/>
</dbReference>
<accession>A0ABY7VWN4</accession>
<dbReference type="Gene3D" id="3.90.550.10">
    <property type="entry name" value="Spore Coat Polysaccharide Biosynthesis Protein SpsA, Chain A"/>
    <property type="match status" value="1"/>
</dbReference>
<organism evidence="1 2">
    <name type="scientific">Lentisphaera profundi</name>
    <dbReference type="NCBI Taxonomy" id="1658616"/>
    <lineage>
        <taxon>Bacteria</taxon>
        <taxon>Pseudomonadati</taxon>
        <taxon>Lentisphaerota</taxon>
        <taxon>Lentisphaeria</taxon>
        <taxon>Lentisphaerales</taxon>
        <taxon>Lentisphaeraceae</taxon>
        <taxon>Lentisphaera</taxon>
    </lineage>
</organism>
<proteinExistence type="predicted"/>
<evidence type="ECO:0000313" key="1">
    <source>
        <dbReference type="EMBL" id="WDE98194.1"/>
    </source>
</evidence>
<sequence>MKNILMLIQARMGSSRLPQKVLTEIAEKPLIQHLWDRLKKSQFIEHSAIITTTNKEDDQLVAYCNANHIPIHRGSDWDVLDRFYQSSLNYPNSDTIVRICSDNPLHSYKVLDFVINQYLGSNVDYFSNSNHEPDYLEDGFDVEIFSKETLHTAWKNAKLLSEREHVTPYIKNSGLFKCAWKKACKDYHFKLSVDTENDRLAVEEIFKALRSIEDFSIEEVVTLLQEKPEILKINQESIINSGYLKSLKEDKEIY</sequence>